<feature type="non-terminal residue" evidence="2">
    <location>
        <position position="1"/>
    </location>
</feature>
<proteinExistence type="predicted"/>
<accession>X0WD67</accession>
<comment type="caution">
    <text evidence="2">The sequence shown here is derived from an EMBL/GenBank/DDBJ whole genome shotgun (WGS) entry which is preliminary data.</text>
</comment>
<dbReference type="Pfam" id="PF02875">
    <property type="entry name" value="Mur_ligase_C"/>
    <property type="match status" value="1"/>
</dbReference>
<dbReference type="EMBL" id="BARS01033021">
    <property type="protein sequence ID" value="GAG21152.1"/>
    <property type="molecule type" value="Genomic_DNA"/>
</dbReference>
<reference evidence="2" key="1">
    <citation type="journal article" date="2014" name="Front. Microbiol.">
        <title>High frequency of phylogenetically diverse reductive dehalogenase-homologous genes in deep subseafloor sedimentary metagenomes.</title>
        <authorList>
            <person name="Kawai M."/>
            <person name="Futagami T."/>
            <person name="Toyoda A."/>
            <person name="Takaki Y."/>
            <person name="Nishi S."/>
            <person name="Hori S."/>
            <person name="Arai W."/>
            <person name="Tsubouchi T."/>
            <person name="Morono Y."/>
            <person name="Uchiyama I."/>
            <person name="Ito T."/>
            <person name="Fujiyama A."/>
            <person name="Inagaki F."/>
            <person name="Takami H."/>
        </authorList>
    </citation>
    <scope>NUCLEOTIDE SEQUENCE</scope>
    <source>
        <strain evidence="2">Expedition CK06-06</strain>
    </source>
</reference>
<evidence type="ECO:0000313" key="2">
    <source>
        <dbReference type="EMBL" id="GAG21152.1"/>
    </source>
</evidence>
<dbReference type="Gene3D" id="3.90.190.20">
    <property type="entry name" value="Mur ligase, C-terminal domain"/>
    <property type="match status" value="1"/>
</dbReference>
<dbReference type="GO" id="GO:0016881">
    <property type="term" value="F:acid-amino acid ligase activity"/>
    <property type="evidence" value="ECO:0007669"/>
    <property type="project" value="InterPro"/>
</dbReference>
<feature type="domain" description="Mur ligase C-terminal" evidence="1">
    <location>
        <begin position="2"/>
        <end position="102"/>
    </location>
</feature>
<sequence>VKAARAVREALQSEFTYDRLVAVVSISSDKKIADMIGEIAQVADHFVITSHRVMGRAAKSSRIAAEVEKHSKTHEVVGDVRTAVKRAIELAGEAGMVIVVGSVFLVGEAREIWHEPSNPFSHLEYLSW</sequence>
<name>X0WD67_9ZZZZ</name>
<gene>
    <name evidence="2" type="ORF">S01H1_51183</name>
</gene>
<organism evidence="2">
    <name type="scientific">marine sediment metagenome</name>
    <dbReference type="NCBI Taxonomy" id="412755"/>
    <lineage>
        <taxon>unclassified sequences</taxon>
        <taxon>metagenomes</taxon>
        <taxon>ecological metagenomes</taxon>
    </lineage>
</organism>
<dbReference type="AlphaFoldDB" id="X0WD67"/>
<dbReference type="InterPro" id="IPR004101">
    <property type="entry name" value="Mur_ligase_C"/>
</dbReference>
<evidence type="ECO:0000259" key="1">
    <source>
        <dbReference type="Pfam" id="PF02875"/>
    </source>
</evidence>
<dbReference type="InterPro" id="IPR036615">
    <property type="entry name" value="Mur_ligase_C_dom_sf"/>
</dbReference>
<dbReference type="SUPFAM" id="SSF53244">
    <property type="entry name" value="MurD-like peptide ligases, peptide-binding domain"/>
    <property type="match status" value="1"/>
</dbReference>
<protein>
    <recommendedName>
        <fullName evidence="1">Mur ligase C-terminal domain-containing protein</fullName>
    </recommendedName>
</protein>